<dbReference type="InterPro" id="IPR020937">
    <property type="entry name" value="SecA_CS"/>
</dbReference>
<dbReference type="InterPro" id="IPR036266">
    <property type="entry name" value="SecA_Wing/Scaffold_sf"/>
</dbReference>
<keyword evidence="6" id="KW-0811">Translocation</keyword>
<dbReference type="InterPro" id="IPR011130">
    <property type="entry name" value="SecA_preprotein_X-link_dom"/>
</dbReference>
<evidence type="ECO:0000256" key="5">
    <source>
        <dbReference type="ARBA" id="ARBA00022967"/>
    </source>
</evidence>
<keyword evidence="1" id="KW-0813">Transport</keyword>
<evidence type="ECO:0000259" key="8">
    <source>
        <dbReference type="PROSITE" id="PS51192"/>
    </source>
</evidence>
<dbReference type="Proteomes" id="UP001224775">
    <property type="component" value="Unassembled WGS sequence"/>
</dbReference>
<dbReference type="HAMAP" id="MF_01382">
    <property type="entry name" value="SecA"/>
    <property type="match status" value="1"/>
</dbReference>
<dbReference type="PANTHER" id="PTHR30612:SF0">
    <property type="entry name" value="CHLOROPLAST PROTEIN-TRANSPORTING ATPASE"/>
    <property type="match status" value="1"/>
</dbReference>
<dbReference type="SUPFAM" id="SSF52540">
    <property type="entry name" value="P-loop containing nucleoside triphosphate hydrolases"/>
    <property type="match status" value="2"/>
</dbReference>
<dbReference type="SUPFAM" id="SSF81886">
    <property type="entry name" value="Helical scaffold and wing domains of SecA"/>
    <property type="match status" value="1"/>
</dbReference>
<dbReference type="CDD" id="cd17928">
    <property type="entry name" value="DEXDc_SecA"/>
    <property type="match status" value="1"/>
</dbReference>
<evidence type="ECO:0000256" key="4">
    <source>
        <dbReference type="ARBA" id="ARBA00022927"/>
    </source>
</evidence>
<dbReference type="Gene3D" id="3.40.50.300">
    <property type="entry name" value="P-loop containing nucleotide triphosphate hydrolases"/>
    <property type="match status" value="2"/>
</dbReference>
<dbReference type="PROSITE" id="PS01312">
    <property type="entry name" value="SECA"/>
    <property type="match status" value="1"/>
</dbReference>
<accession>A0AAD9DJU6</accession>
<evidence type="ECO:0000256" key="3">
    <source>
        <dbReference type="ARBA" id="ARBA00022840"/>
    </source>
</evidence>
<dbReference type="InterPro" id="IPR014001">
    <property type="entry name" value="Helicase_ATP-bd"/>
</dbReference>
<evidence type="ECO:0000259" key="9">
    <source>
        <dbReference type="PROSITE" id="PS51196"/>
    </source>
</evidence>
<dbReference type="PRINTS" id="PR00906">
    <property type="entry name" value="SECA"/>
</dbReference>
<evidence type="ECO:0000313" key="11">
    <source>
        <dbReference type="Proteomes" id="UP001224775"/>
    </source>
</evidence>
<organism evidence="10 11">
    <name type="scientific">Skeletonema marinoi</name>
    <dbReference type="NCBI Taxonomy" id="267567"/>
    <lineage>
        <taxon>Eukaryota</taxon>
        <taxon>Sar</taxon>
        <taxon>Stramenopiles</taxon>
        <taxon>Ochrophyta</taxon>
        <taxon>Bacillariophyta</taxon>
        <taxon>Coscinodiscophyceae</taxon>
        <taxon>Thalassiosirophycidae</taxon>
        <taxon>Thalassiosirales</taxon>
        <taxon>Skeletonemataceae</taxon>
        <taxon>Skeletonema</taxon>
        <taxon>Skeletonema marinoi-dohrnii complex</taxon>
    </lineage>
</organism>
<keyword evidence="7" id="KW-0472">Membrane</keyword>
<evidence type="ECO:0000256" key="6">
    <source>
        <dbReference type="ARBA" id="ARBA00023010"/>
    </source>
</evidence>
<dbReference type="Gene3D" id="3.90.1440.10">
    <property type="entry name" value="SecA, preprotein cross-linking domain"/>
    <property type="match status" value="1"/>
</dbReference>
<dbReference type="PROSITE" id="PS51196">
    <property type="entry name" value="SECA_MOTOR_DEAD"/>
    <property type="match status" value="1"/>
</dbReference>
<feature type="domain" description="Helicase ATP-binding" evidence="8">
    <location>
        <begin position="75"/>
        <end position="204"/>
    </location>
</feature>
<dbReference type="InterPro" id="IPR036670">
    <property type="entry name" value="SecA_X-link_sf"/>
</dbReference>
<dbReference type="GO" id="GO:0005524">
    <property type="term" value="F:ATP binding"/>
    <property type="evidence" value="ECO:0007669"/>
    <property type="project" value="UniProtKB-KW"/>
</dbReference>
<dbReference type="InterPro" id="IPR027417">
    <property type="entry name" value="P-loop_NTPase"/>
</dbReference>
<evidence type="ECO:0000256" key="1">
    <source>
        <dbReference type="ARBA" id="ARBA00022448"/>
    </source>
</evidence>
<dbReference type="GO" id="GO:0006886">
    <property type="term" value="P:intracellular protein transport"/>
    <property type="evidence" value="ECO:0007669"/>
    <property type="project" value="InterPro"/>
</dbReference>
<dbReference type="Gene3D" id="1.10.3060.10">
    <property type="entry name" value="Helical scaffold and wing domains of SecA"/>
    <property type="match status" value="1"/>
</dbReference>
<keyword evidence="3" id="KW-0067">ATP-binding</keyword>
<proteinExistence type="inferred from homology"/>
<dbReference type="SMART" id="SM00957">
    <property type="entry name" value="SecA_DEAD"/>
    <property type="match status" value="1"/>
</dbReference>
<comment type="caution">
    <text evidence="10">The sequence shown here is derived from an EMBL/GenBank/DDBJ whole genome shotgun (WGS) entry which is preliminary data.</text>
</comment>
<evidence type="ECO:0000256" key="7">
    <source>
        <dbReference type="ARBA" id="ARBA00023136"/>
    </source>
</evidence>
<dbReference type="Pfam" id="PF21090">
    <property type="entry name" value="P-loop_SecA"/>
    <property type="match status" value="1"/>
</dbReference>
<feature type="domain" description="SecA family profile" evidence="9">
    <location>
        <begin position="1"/>
        <end position="633"/>
    </location>
</feature>
<keyword evidence="5" id="KW-1278">Translocase</keyword>
<dbReference type="Pfam" id="PF07517">
    <property type="entry name" value="SecA_DEAD"/>
    <property type="match status" value="1"/>
</dbReference>
<dbReference type="PROSITE" id="PS51192">
    <property type="entry name" value="HELICASE_ATP_BIND_1"/>
    <property type="match status" value="1"/>
</dbReference>
<evidence type="ECO:0000256" key="2">
    <source>
        <dbReference type="ARBA" id="ARBA00022741"/>
    </source>
</evidence>
<dbReference type="PANTHER" id="PTHR30612">
    <property type="entry name" value="SECA INNER MEMBRANE COMPONENT OF SEC PROTEIN SECRETION SYSTEM"/>
    <property type="match status" value="1"/>
</dbReference>
<reference evidence="10" key="1">
    <citation type="submission" date="2023-06" db="EMBL/GenBank/DDBJ databases">
        <title>Survivors Of The Sea: Transcriptome response of Skeletonema marinoi to long-term dormancy.</title>
        <authorList>
            <person name="Pinder M.I.M."/>
            <person name="Kourtchenko O."/>
            <person name="Robertson E.K."/>
            <person name="Larsson T."/>
            <person name="Maumus F."/>
            <person name="Osuna-Cruz C.M."/>
            <person name="Vancaester E."/>
            <person name="Stenow R."/>
            <person name="Vandepoele K."/>
            <person name="Ploug H."/>
            <person name="Bruchert V."/>
            <person name="Godhe A."/>
            <person name="Topel M."/>
        </authorList>
    </citation>
    <scope>NUCLEOTIDE SEQUENCE</scope>
    <source>
        <strain evidence="10">R05AC</strain>
    </source>
</reference>
<evidence type="ECO:0000313" key="10">
    <source>
        <dbReference type="EMBL" id="KAK1748829.1"/>
    </source>
</evidence>
<keyword evidence="4" id="KW-0653">Protein transport</keyword>
<protein>
    <submittedName>
        <fullName evidence="10">Preprotein translocase subunit SecA</fullName>
    </submittedName>
</protein>
<name>A0AAD9DJU6_9STRA</name>
<dbReference type="Pfam" id="PF01043">
    <property type="entry name" value="SecA_PP_bind"/>
    <property type="match status" value="1"/>
</dbReference>
<gene>
    <name evidence="10" type="ORF">QTG54_000768</name>
</gene>
<keyword evidence="11" id="KW-1185">Reference proteome</keyword>
<dbReference type="InterPro" id="IPR044722">
    <property type="entry name" value="SecA_SF2_C"/>
</dbReference>
<dbReference type="AlphaFoldDB" id="A0AAD9DJU6"/>
<dbReference type="EMBL" id="JATAAI010000001">
    <property type="protein sequence ID" value="KAK1748829.1"/>
    <property type="molecule type" value="Genomic_DNA"/>
</dbReference>
<dbReference type="InterPro" id="IPR000185">
    <property type="entry name" value="SecA"/>
</dbReference>
<keyword evidence="2" id="KW-0547">Nucleotide-binding</keyword>
<dbReference type="GO" id="GO:0016020">
    <property type="term" value="C:membrane"/>
    <property type="evidence" value="ECO:0007669"/>
    <property type="project" value="UniProtKB-SubCell"/>
</dbReference>
<dbReference type="SMART" id="SM00958">
    <property type="entry name" value="SecA_PP_bind"/>
    <property type="match status" value="1"/>
</dbReference>
<dbReference type="GO" id="GO:0017038">
    <property type="term" value="P:protein import"/>
    <property type="evidence" value="ECO:0007669"/>
    <property type="project" value="InterPro"/>
</dbReference>
<sequence length="843" mass="93272">MTKLTLQERVNRINDLEPTIEELGDEEMIAKTKEFRERLAKGEDINGPILEEAFAVVREAAWRVIEQRHYDVQLMGGLILHDGRLAEMATGEGKTLVSTLPCYLNSLAGEPSFVITVNDYLARRDMEKMGQVHRYLGLSVGLIQAGMTEEERKKAYSCDVVYVTNSELGFDYLRDHLALSPAQTVLPGNTGEFKGFCVVDEADSQVPAPANKYRAANTLAENLKEGVHYTVDQKNKNCVLTKEVTKIAKKPWEPSDASGAWAPFILNAVKAKELFNRDIEYTVLPDNGGVGIIDSLLGSIEAKEGIEVSEQSKVIAKVTYQSLFRQFTRLSGMTGTAMSDAAELEFTYDLKVTPVPTALPIARRDYPDVAYKTRNAANNALVKEVVAAGGGESDGRPFMQSEAIVKALADEGIKAELLNASPENAAREGEIIAQAGRPGVVTVATNMAGRGTDILLGGCPSTMARLKCRAFLFDEGILSAEERSFYPPDPSDDYYPCDIGDDAKFMLKDAAIAVKKEFGDDLTAIRFDEILTVATDTTKLRDATQAVKEIFQEELSPEKEAVKSRGGLYVMGTNRHESSRIDGQLRGRAGRQGDPGTSRFFLSFEDDMFVIFGGDGLKNILKTFLTDALDKVQLAVEEKYRDIRGQILDFDDVLDDQRKLFYKRRQKLLFSTPEATIETVDQYNKDTVADIVKAQVNEDGTVKVDTVMEKIGQFFPSVIPVISAEDIAGSKEEEVITFLNVAVEEIFKAKVKELDEKAKLDGRPTGSLARSANYITLISMDNAWSDHLQNMENLKENVFLRKYQDLNPADEYKSESFAMFEGLSIKCASIPFSLCGRALPQLL</sequence>
<dbReference type="InterPro" id="IPR014018">
    <property type="entry name" value="SecA_motor_DEAD"/>
</dbReference>
<dbReference type="GO" id="GO:0006605">
    <property type="term" value="P:protein targeting"/>
    <property type="evidence" value="ECO:0007669"/>
    <property type="project" value="InterPro"/>
</dbReference>
<dbReference type="InterPro" id="IPR011115">
    <property type="entry name" value="SecA_DEAD"/>
</dbReference>
<dbReference type="SUPFAM" id="SSF81767">
    <property type="entry name" value="Pre-protein crosslinking domain of SecA"/>
    <property type="match status" value="1"/>
</dbReference>